<dbReference type="AlphaFoldDB" id="A0A1R3REY0"/>
<proteinExistence type="predicted"/>
<sequence>MSGSTDGGRVGEPKHQAPYRCLLIGFNRAQSSEYASCTYALLTDIALKLAMVKPVLAW</sequence>
<protein>
    <submittedName>
        <fullName evidence="1">Uncharacterized protein</fullName>
    </submittedName>
</protein>
<dbReference type="VEuPathDB" id="FungiDB:ASPCADRAFT_209677"/>
<name>A0A1R3REY0_ASPC5</name>
<dbReference type="EMBL" id="KV907505">
    <property type="protein sequence ID" value="OOF93041.1"/>
    <property type="molecule type" value="Genomic_DNA"/>
</dbReference>
<accession>A0A1R3REY0</accession>
<evidence type="ECO:0000313" key="1">
    <source>
        <dbReference type="EMBL" id="OOF93041.1"/>
    </source>
</evidence>
<keyword evidence="2" id="KW-1185">Reference proteome</keyword>
<reference evidence="2" key="1">
    <citation type="journal article" date="2017" name="Genome Biol.">
        <title>Comparative genomics reveals high biological diversity and specific adaptations in the industrially and medically important fungal genus Aspergillus.</title>
        <authorList>
            <person name="de Vries R.P."/>
            <person name="Riley R."/>
            <person name="Wiebenga A."/>
            <person name="Aguilar-Osorio G."/>
            <person name="Amillis S."/>
            <person name="Uchima C.A."/>
            <person name="Anderluh G."/>
            <person name="Asadollahi M."/>
            <person name="Askin M."/>
            <person name="Barry K."/>
            <person name="Battaglia E."/>
            <person name="Bayram O."/>
            <person name="Benocci T."/>
            <person name="Braus-Stromeyer S.A."/>
            <person name="Caldana C."/>
            <person name="Canovas D."/>
            <person name="Cerqueira G.C."/>
            <person name="Chen F."/>
            <person name="Chen W."/>
            <person name="Choi C."/>
            <person name="Clum A."/>
            <person name="Dos Santos R.A."/>
            <person name="Damasio A.R."/>
            <person name="Diallinas G."/>
            <person name="Emri T."/>
            <person name="Fekete E."/>
            <person name="Flipphi M."/>
            <person name="Freyberg S."/>
            <person name="Gallo A."/>
            <person name="Gournas C."/>
            <person name="Habgood R."/>
            <person name="Hainaut M."/>
            <person name="Harispe M.L."/>
            <person name="Henrissat B."/>
            <person name="Hilden K.S."/>
            <person name="Hope R."/>
            <person name="Hossain A."/>
            <person name="Karabika E."/>
            <person name="Karaffa L."/>
            <person name="Karanyi Z."/>
            <person name="Krasevec N."/>
            <person name="Kuo A."/>
            <person name="Kusch H."/>
            <person name="LaButti K."/>
            <person name="Lagendijk E.L."/>
            <person name="Lapidus A."/>
            <person name="Levasseur A."/>
            <person name="Lindquist E."/>
            <person name="Lipzen A."/>
            <person name="Logrieco A.F."/>
            <person name="MacCabe A."/>
            <person name="Maekelae M.R."/>
            <person name="Malavazi I."/>
            <person name="Melin P."/>
            <person name="Meyer V."/>
            <person name="Mielnichuk N."/>
            <person name="Miskei M."/>
            <person name="Molnar A.P."/>
            <person name="Mule G."/>
            <person name="Ngan C.Y."/>
            <person name="Orejas M."/>
            <person name="Orosz E."/>
            <person name="Ouedraogo J.P."/>
            <person name="Overkamp K.M."/>
            <person name="Park H.-S."/>
            <person name="Perrone G."/>
            <person name="Piumi F."/>
            <person name="Punt P.J."/>
            <person name="Ram A.F."/>
            <person name="Ramon A."/>
            <person name="Rauscher S."/>
            <person name="Record E."/>
            <person name="Riano-Pachon D.M."/>
            <person name="Robert V."/>
            <person name="Roehrig J."/>
            <person name="Ruller R."/>
            <person name="Salamov A."/>
            <person name="Salih N.S."/>
            <person name="Samson R.A."/>
            <person name="Sandor E."/>
            <person name="Sanguinetti M."/>
            <person name="Schuetze T."/>
            <person name="Sepcic K."/>
            <person name="Shelest E."/>
            <person name="Sherlock G."/>
            <person name="Sophianopoulou V."/>
            <person name="Squina F.M."/>
            <person name="Sun H."/>
            <person name="Susca A."/>
            <person name="Todd R.B."/>
            <person name="Tsang A."/>
            <person name="Unkles S.E."/>
            <person name="van de Wiele N."/>
            <person name="van Rossen-Uffink D."/>
            <person name="Oliveira J.V."/>
            <person name="Vesth T.C."/>
            <person name="Visser J."/>
            <person name="Yu J.-H."/>
            <person name="Zhou M."/>
            <person name="Andersen M.R."/>
            <person name="Archer D.B."/>
            <person name="Baker S.E."/>
            <person name="Benoit I."/>
            <person name="Brakhage A.A."/>
            <person name="Braus G.H."/>
            <person name="Fischer R."/>
            <person name="Frisvad J.C."/>
            <person name="Goldman G.H."/>
            <person name="Houbraken J."/>
            <person name="Oakley B."/>
            <person name="Pocsi I."/>
            <person name="Scazzocchio C."/>
            <person name="Seiboth B."/>
            <person name="vanKuyk P.A."/>
            <person name="Wortman J."/>
            <person name="Dyer P.S."/>
            <person name="Grigoriev I.V."/>
        </authorList>
    </citation>
    <scope>NUCLEOTIDE SEQUENCE [LARGE SCALE GENOMIC DNA]</scope>
    <source>
        <strain evidence="2">ITEM 5010</strain>
    </source>
</reference>
<dbReference type="Proteomes" id="UP000188318">
    <property type="component" value="Unassembled WGS sequence"/>
</dbReference>
<gene>
    <name evidence="1" type="ORF">ASPCADRAFT_209677</name>
</gene>
<evidence type="ECO:0000313" key="2">
    <source>
        <dbReference type="Proteomes" id="UP000188318"/>
    </source>
</evidence>
<organism evidence="1 2">
    <name type="scientific">Aspergillus carbonarius (strain ITEM 5010)</name>
    <dbReference type="NCBI Taxonomy" id="602072"/>
    <lineage>
        <taxon>Eukaryota</taxon>
        <taxon>Fungi</taxon>
        <taxon>Dikarya</taxon>
        <taxon>Ascomycota</taxon>
        <taxon>Pezizomycotina</taxon>
        <taxon>Eurotiomycetes</taxon>
        <taxon>Eurotiomycetidae</taxon>
        <taxon>Eurotiales</taxon>
        <taxon>Aspergillaceae</taxon>
        <taxon>Aspergillus</taxon>
        <taxon>Aspergillus subgen. Circumdati</taxon>
    </lineage>
</organism>